<feature type="compositionally biased region" description="Basic and acidic residues" evidence="2">
    <location>
        <begin position="333"/>
        <end position="350"/>
    </location>
</feature>
<feature type="region of interest" description="Disordered" evidence="2">
    <location>
        <begin position="42"/>
        <end position="88"/>
    </location>
</feature>
<dbReference type="AlphaFoldDB" id="A0A2B7YZI2"/>
<dbReference type="Pfam" id="PF00170">
    <property type="entry name" value="bZIP_1"/>
    <property type="match status" value="1"/>
</dbReference>
<sequence>MATTEEIRASTTLSPMAHLTSCFDPNDIDSFINYDQPIYPSPSLSPASSRAKMSVSQQSSNHSAASTPPGTTPSSSNAFGSSSQSSQLMFSAPSHEYDSYKQQTGLPPGGLANTLAMNQWNDPTGLGLGHSTSFVPDAFRPKSQSNATFDFASTPLPNFTLNNADMDVDLDGGMQPFPLYPLPQATPKAQFIDPNALGGEEMSPSAQPNQMRRVYPGMHQQQAAMAKAAQQQRQQEILRRQQQQIQQFQQQQQQQQQQQLPQQPQENNNQVRPGAKPPTKPKDPAVEERISRILQQMRQNSVSASEDGSGSQKPLPQMTKPRKDDDDMDEDERLLASEEGKKLSSKERRQLRNKVSARAFRSRRKEYIGQLETEVASKTNEANELRVQNRALLEENTRLTELTRMLLSSPNFASFLNDFSVSSATLPPKTEQPSQIQANTQPTALKDPNPSHMPQDVQMQNQQVGMAMIPEPAHPLANMDVNAPGWNSGIDVNFNMPVFAVLDVPEGPSIDSAVLSGKASNSVGLLSPDEPKDQVPTIERPPVDEPEAPSENANPCLDMEIDESDPSFALYFDHPPSTSEPAEDLFGGLEPEKVFARIDLVVGESSESESQEDTSSVSASTMLRFERLCASLEGAYHRVGLVTSHLEGN</sequence>
<keyword evidence="5" id="KW-1185">Reference proteome</keyword>
<feature type="compositionally biased region" description="Polar residues" evidence="2">
    <location>
        <begin position="298"/>
        <end position="314"/>
    </location>
</feature>
<feature type="region of interest" description="Disordered" evidence="2">
    <location>
        <begin position="191"/>
        <end position="210"/>
    </location>
</feature>
<dbReference type="Proteomes" id="UP000224634">
    <property type="component" value="Unassembled WGS sequence"/>
</dbReference>
<feature type="domain" description="BZIP" evidence="3">
    <location>
        <begin position="343"/>
        <end position="406"/>
    </location>
</feature>
<feature type="coiled-coil region" evidence="1">
    <location>
        <begin position="368"/>
        <end position="402"/>
    </location>
</feature>
<feature type="compositionally biased region" description="Polar residues" evidence="2">
    <location>
        <begin position="424"/>
        <end position="443"/>
    </location>
</feature>
<dbReference type="OrthoDB" id="5571888at2759"/>
<evidence type="ECO:0000256" key="2">
    <source>
        <dbReference type="SAM" id="MobiDB-lite"/>
    </source>
</evidence>
<feature type="region of interest" description="Disordered" evidence="2">
    <location>
        <begin position="1"/>
        <end position="20"/>
    </location>
</feature>
<dbReference type="SUPFAM" id="SSF57959">
    <property type="entry name" value="Leucine zipper domain"/>
    <property type="match status" value="1"/>
</dbReference>
<feature type="compositionally biased region" description="Low complexity" evidence="2">
    <location>
        <begin position="63"/>
        <end position="88"/>
    </location>
</feature>
<dbReference type="FunFam" id="1.20.5.170:FF:000031">
    <property type="entry name" value="BZIP transcription factor (MeaB)"/>
    <property type="match status" value="1"/>
</dbReference>
<gene>
    <name evidence="4" type="ORF">AJ80_01774</name>
</gene>
<keyword evidence="1" id="KW-0175">Coiled coil</keyword>
<protein>
    <recommendedName>
        <fullName evidence="3">BZIP domain-containing protein</fullName>
    </recommendedName>
</protein>
<feature type="region of interest" description="Disordered" evidence="2">
    <location>
        <begin position="298"/>
        <end position="356"/>
    </location>
</feature>
<proteinExistence type="predicted"/>
<feature type="region of interest" description="Disordered" evidence="2">
    <location>
        <begin position="253"/>
        <end position="286"/>
    </location>
</feature>
<evidence type="ECO:0000313" key="5">
    <source>
        <dbReference type="Proteomes" id="UP000224634"/>
    </source>
</evidence>
<dbReference type="CDD" id="cd14810">
    <property type="entry name" value="bZIP_u1"/>
    <property type="match status" value="1"/>
</dbReference>
<dbReference type="PROSITE" id="PS50217">
    <property type="entry name" value="BZIP"/>
    <property type="match status" value="1"/>
</dbReference>
<dbReference type="PANTHER" id="PTHR37616">
    <property type="entry name" value="BZIP TRANSCRIPTION FACTOR 60-LIKE"/>
    <property type="match status" value="1"/>
</dbReference>
<accession>A0A2B7YZI2</accession>
<evidence type="ECO:0000259" key="3">
    <source>
        <dbReference type="PROSITE" id="PS50217"/>
    </source>
</evidence>
<dbReference type="InterPro" id="IPR046347">
    <property type="entry name" value="bZIP_sf"/>
</dbReference>
<feature type="compositionally biased region" description="Low complexity" evidence="2">
    <location>
        <begin position="253"/>
        <end position="265"/>
    </location>
</feature>
<organism evidence="4 5">
    <name type="scientific">Polytolypa hystricis (strain UAMH7299)</name>
    <dbReference type="NCBI Taxonomy" id="1447883"/>
    <lineage>
        <taxon>Eukaryota</taxon>
        <taxon>Fungi</taxon>
        <taxon>Dikarya</taxon>
        <taxon>Ascomycota</taxon>
        <taxon>Pezizomycotina</taxon>
        <taxon>Eurotiomycetes</taxon>
        <taxon>Eurotiomycetidae</taxon>
        <taxon>Onygenales</taxon>
        <taxon>Onygenales incertae sedis</taxon>
        <taxon>Polytolypa</taxon>
    </lineage>
</organism>
<dbReference type="InterPro" id="IPR004827">
    <property type="entry name" value="bZIP"/>
</dbReference>
<comment type="caution">
    <text evidence="4">The sequence shown here is derived from an EMBL/GenBank/DDBJ whole genome shotgun (WGS) entry which is preliminary data.</text>
</comment>
<name>A0A2B7YZI2_POLH7</name>
<dbReference type="PANTHER" id="PTHR37616:SF2">
    <property type="entry name" value="BZIP DOMAIN-CONTAINING PROTEIN"/>
    <property type="match status" value="1"/>
</dbReference>
<feature type="region of interest" description="Disordered" evidence="2">
    <location>
        <begin position="521"/>
        <end position="551"/>
    </location>
</feature>
<dbReference type="SMART" id="SM00338">
    <property type="entry name" value="BRLZ"/>
    <property type="match status" value="1"/>
</dbReference>
<dbReference type="EMBL" id="PDNA01000016">
    <property type="protein sequence ID" value="PGH26461.1"/>
    <property type="molecule type" value="Genomic_DNA"/>
</dbReference>
<dbReference type="STRING" id="1447883.A0A2B7YZI2"/>
<dbReference type="Gene3D" id="1.20.5.170">
    <property type="match status" value="1"/>
</dbReference>
<evidence type="ECO:0000313" key="4">
    <source>
        <dbReference type="EMBL" id="PGH26461.1"/>
    </source>
</evidence>
<evidence type="ECO:0000256" key="1">
    <source>
        <dbReference type="SAM" id="Coils"/>
    </source>
</evidence>
<dbReference type="GO" id="GO:0003700">
    <property type="term" value="F:DNA-binding transcription factor activity"/>
    <property type="evidence" value="ECO:0007669"/>
    <property type="project" value="InterPro"/>
</dbReference>
<feature type="region of interest" description="Disordered" evidence="2">
    <location>
        <begin position="424"/>
        <end position="454"/>
    </location>
</feature>
<reference evidence="4 5" key="1">
    <citation type="submission" date="2017-10" db="EMBL/GenBank/DDBJ databases">
        <title>Comparative genomics in systemic dimorphic fungi from Ajellomycetaceae.</title>
        <authorList>
            <person name="Munoz J.F."/>
            <person name="Mcewen J.G."/>
            <person name="Clay O.K."/>
            <person name="Cuomo C.A."/>
        </authorList>
    </citation>
    <scope>NUCLEOTIDE SEQUENCE [LARGE SCALE GENOMIC DNA]</scope>
    <source>
        <strain evidence="4 5">UAMH7299</strain>
    </source>
</reference>